<feature type="region of interest" description="Disordered" evidence="1">
    <location>
        <begin position="589"/>
        <end position="625"/>
    </location>
</feature>
<feature type="region of interest" description="Disordered" evidence="1">
    <location>
        <begin position="735"/>
        <end position="846"/>
    </location>
</feature>
<accession>A0A151V543</accession>
<sequence length="955" mass="106381">MDDTDGEDSDIQMEEAQSSPLVMEWESEEPVQEDGPEFDEETQYDFRSYKSSSPRLIQGFLEPNTDDDDACEAVLYEVLDPVSGCWCTLPDGYHPSRPPSLSASPAFLEVNLQSQYVFEHTLPDGPSVRYSGFLRKGDQDEYDTQTLMSDFNLETWYPIPEGYLAPMVRIAEQGTVDGGGDEDEGNGGDDEEGDDGGDDKDGHDDGDHKDGHNKADNEEGHEEHNKTNAGAGEEQVAKDMSSPSGSSYGEGVKAERRRREFDNRRTHDSIEYTDDSDKDAQEEYMNEAQPTPGPSSKSKGKRKAIDPQTDDDGSSKASSDEEFPQYLLLGSDMMEVYGDDNNQGSEVEDQDQEEGRGGNSEGRSTRPTRHKTGPYSKRENRDLGKLKGNFNNGVDWYVGKYNRPCSEVVNKLVPSIKPARQNSSFVTYKRWFSMRHGNARTKGLELAEWTAFVTKQYRAEYMALDEEGRATMLAQMQTELSSLSSGGNQSTKSQVSGFRLCEAQNIGIAQAYWDRRNILIVGVIMSLDSDPVLPQLQTSYAGDPRVRKLLQENKVPVRNFIDQLRSGLKTVLDGGSLVLPVLTGSSHLPTAAGPSRLPKHAKRIKEQQTKDHKDGSSRDNSRTDIPAAMREIHEKGGIKEPNIRWVKYLSVLIDNTCRLVDWFDEYPDLGKGLRIGGKDGMNAQRTVALAEKLKEGKVKPRIVKWTKDEKAYSLDSEEYLDMPLIIGKSGKVLSRVRDSKAISEPSERGTKRKASGPATGDDDPQPVEATHAQGAPRSTGTTQSAPSDTQRPGQSRVVNALPARAINTARHPEDEASEPVHQRPRKRRREDEGDSMAMDDVAPRFDDGYTVVGGPFREPDVRVRGRMVAPPVAGRSVIPYQPSFYPPDRHGPTLYRRHAQGYDRPGEEYYRDTYDDGMGIGGGDYGPPYAGVNAYPVGVFPRVREGRYQMERREY</sequence>
<reference evidence="3 4" key="1">
    <citation type="submission" date="2018-04" db="EMBL/GenBank/DDBJ databases">
        <title>Whole genome sequencing of Hypsizygus marmoreus.</title>
        <authorList>
            <person name="Choi I.-G."/>
            <person name="Min B."/>
            <person name="Kim J.-G."/>
            <person name="Kim S."/>
            <person name="Oh Y.-L."/>
            <person name="Kong W.-S."/>
            <person name="Park H."/>
            <person name="Jeong J."/>
            <person name="Song E.-S."/>
        </authorList>
    </citation>
    <scope>NUCLEOTIDE SEQUENCE [LARGE SCALE GENOMIC DNA]</scope>
    <source>
        <strain evidence="3 4">51987-8</strain>
    </source>
</reference>
<feature type="compositionally biased region" description="Acidic residues" evidence="1">
    <location>
        <begin position="179"/>
        <end position="198"/>
    </location>
</feature>
<dbReference type="STRING" id="39966.A0A151V543"/>
<organism evidence="3 4">
    <name type="scientific">Hypsizygus marmoreus</name>
    <name type="common">White beech mushroom</name>
    <name type="synonym">Agaricus marmoreus</name>
    <dbReference type="NCBI Taxonomy" id="39966"/>
    <lineage>
        <taxon>Eukaryota</taxon>
        <taxon>Fungi</taxon>
        <taxon>Dikarya</taxon>
        <taxon>Basidiomycota</taxon>
        <taxon>Agaricomycotina</taxon>
        <taxon>Agaricomycetes</taxon>
        <taxon>Agaricomycetidae</taxon>
        <taxon>Agaricales</taxon>
        <taxon>Tricholomatineae</taxon>
        <taxon>Lyophyllaceae</taxon>
        <taxon>Hypsizygus</taxon>
    </lineage>
</organism>
<evidence type="ECO:0000313" key="4">
    <source>
        <dbReference type="Proteomes" id="UP000076154"/>
    </source>
</evidence>
<feature type="region of interest" description="Disordered" evidence="1">
    <location>
        <begin position="174"/>
        <end position="322"/>
    </location>
</feature>
<dbReference type="OrthoDB" id="3131692at2759"/>
<evidence type="ECO:0000256" key="1">
    <source>
        <dbReference type="SAM" id="MobiDB-lite"/>
    </source>
</evidence>
<feature type="compositionally biased region" description="Basic and acidic residues" evidence="1">
    <location>
        <begin position="604"/>
        <end position="622"/>
    </location>
</feature>
<feature type="compositionally biased region" description="Basic and acidic residues" evidence="1">
    <location>
        <begin position="810"/>
        <end position="821"/>
    </location>
</feature>
<dbReference type="InParanoid" id="A0A151V543"/>
<gene>
    <name evidence="2" type="ORF">Hypma_005490</name>
    <name evidence="3" type="ORF">Hypma_008351</name>
</gene>
<dbReference type="Proteomes" id="UP000076154">
    <property type="component" value="Unassembled WGS sequence"/>
</dbReference>
<evidence type="ECO:0000313" key="2">
    <source>
        <dbReference type="EMBL" id="RDB15012.1"/>
    </source>
</evidence>
<feature type="compositionally biased region" description="Basic and acidic residues" evidence="1">
    <location>
        <begin position="199"/>
        <end position="226"/>
    </location>
</feature>
<evidence type="ECO:0000313" key="3">
    <source>
        <dbReference type="EMBL" id="RDB24393.1"/>
    </source>
</evidence>
<keyword evidence="4" id="KW-1185">Reference proteome</keyword>
<name>A0A151V543_HYPMA</name>
<feature type="compositionally biased region" description="Polar residues" evidence="1">
    <location>
        <begin position="776"/>
        <end position="797"/>
    </location>
</feature>
<proteinExistence type="predicted"/>
<dbReference type="AlphaFoldDB" id="A0A151V543"/>
<comment type="caution">
    <text evidence="3">The sequence shown here is derived from an EMBL/GenBank/DDBJ whole genome shotgun (WGS) entry which is preliminary data.</text>
</comment>
<dbReference type="EMBL" id="LUEZ02000230">
    <property type="protein sequence ID" value="RDB15012.1"/>
    <property type="molecule type" value="Genomic_DNA"/>
</dbReference>
<feature type="compositionally biased region" description="Basic and acidic residues" evidence="1">
    <location>
        <begin position="252"/>
        <end position="270"/>
    </location>
</feature>
<feature type="region of interest" description="Disordered" evidence="1">
    <location>
        <begin position="335"/>
        <end position="384"/>
    </location>
</feature>
<feature type="region of interest" description="Disordered" evidence="1">
    <location>
        <begin position="1"/>
        <end position="43"/>
    </location>
</feature>
<feature type="compositionally biased region" description="Basic and acidic residues" evidence="1">
    <location>
        <begin position="735"/>
        <end position="749"/>
    </location>
</feature>
<protein>
    <submittedName>
        <fullName evidence="3">Uncharacterized protein</fullName>
    </submittedName>
</protein>
<feature type="compositionally biased region" description="Acidic residues" evidence="1">
    <location>
        <begin position="25"/>
        <end position="43"/>
    </location>
</feature>
<feature type="compositionally biased region" description="Acidic residues" evidence="1">
    <location>
        <begin position="1"/>
        <end position="13"/>
    </location>
</feature>
<dbReference type="EMBL" id="LUEZ02000044">
    <property type="protein sequence ID" value="RDB24393.1"/>
    <property type="molecule type" value="Genomic_DNA"/>
</dbReference>
<feature type="compositionally biased region" description="Acidic residues" evidence="1">
    <location>
        <begin position="271"/>
        <end position="285"/>
    </location>
</feature>